<dbReference type="RefSeq" id="WP_246528813.1">
    <property type="nucleotide sequence ID" value="NZ_BAAAJD010000037.1"/>
</dbReference>
<name>A0A7W8QT38_9ACTN</name>
<reference evidence="2 3" key="1">
    <citation type="submission" date="2020-08" db="EMBL/GenBank/DDBJ databases">
        <title>Sequencing the genomes of 1000 actinobacteria strains.</title>
        <authorList>
            <person name="Klenk H.-P."/>
        </authorList>
    </citation>
    <scope>NUCLEOTIDE SEQUENCE [LARGE SCALE GENOMIC DNA]</scope>
    <source>
        <strain evidence="2 3">DSM 44551</strain>
    </source>
</reference>
<feature type="region of interest" description="Disordered" evidence="1">
    <location>
        <begin position="1"/>
        <end position="25"/>
    </location>
</feature>
<sequence length="124" mass="13455">MRGETRGSEKPCLAGSGHELDRGADPGWARALSGLTAELRSRGLDVGIDGRTGVVEATVEGASRRTQRAVLRPHRGRLWWWLRWEEAAGAGRAMRHAPLTPATRTGDAARRIAGVMGPSRTRLH</sequence>
<dbReference type="AlphaFoldDB" id="A0A7W8QT38"/>
<gene>
    <name evidence="2" type="ORF">HDA36_006124</name>
</gene>
<dbReference type="EMBL" id="JACHDB010000002">
    <property type="protein sequence ID" value="MBB5435976.1"/>
    <property type="molecule type" value="Genomic_DNA"/>
</dbReference>
<evidence type="ECO:0000256" key="1">
    <source>
        <dbReference type="SAM" id="MobiDB-lite"/>
    </source>
</evidence>
<evidence type="ECO:0000313" key="2">
    <source>
        <dbReference type="EMBL" id="MBB5435976.1"/>
    </source>
</evidence>
<dbReference type="Proteomes" id="UP000572635">
    <property type="component" value="Unassembled WGS sequence"/>
</dbReference>
<organism evidence="2 3">
    <name type="scientific">Nocardiopsis composta</name>
    <dbReference type="NCBI Taxonomy" id="157465"/>
    <lineage>
        <taxon>Bacteria</taxon>
        <taxon>Bacillati</taxon>
        <taxon>Actinomycetota</taxon>
        <taxon>Actinomycetes</taxon>
        <taxon>Streptosporangiales</taxon>
        <taxon>Nocardiopsidaceae</taxon>
        <taxon>Nocardiopsis</taxon>
    </lineage>
</organism>
<proteinExistence type="predicted"/>
<evidence type="ECO:0000313" key="3">
    <source>
        <dbReference type="Proteomes" id="UP000572635"/>
    </source>
</evidence>
<comment type="caution">
    <text evidence="2">The sequence shown here is derived from an EMBL/GenBank/DDBJ whole genome shotgun (WGS) entry which is preliminary data.</text>
</comment>
<accession>A0A7W8QT38</accession>
<keyword evidence="3" id="KW-1185">Reference proteome</keyword>
<protein>
    <submittedName>
        <fullName evidence="2">Uncharacterized protein</fullName>
    </submittedName>
</protein>